<dbReference type="InterPro" id="IPR003593">
    <property type="entry name" value="AAA+_ATPase"/>
</dbReference>
<dbReference type="Pfam" id="PF00005">
    <property type="entry name" value="ABC_tran"/>
    <property type="match status" value="1"/>
</dbReference>
<reference evidence="5 6" key="1">
    <citation type="submission" date="2015-09" db="EMBL/GenBank/DDBJ databases">
        <title>Genome sequencing project for genomic taxonomy and phylogenomics of Bacillus-like bacteria.</title>
        <authorList>
            <person name="Liu B."/>
            <person name="Wang J."/>
            <person name="Zhu Y."/>
            <person name="Liu G."/>
            <person name="Chen Q."/>
            <person name="Chen Z."/>
            <person name="Lan J."/>
            <person name="Che J."/>
            <person name="Ge C."/>
            <person name="Shi H."/>
            <person name="Pan Z."/>
            <person name="Liu X."/>
        </authorList>
    </citation>
    <scope>NUCLEOTIDE SEQUENCE [LARGE SCALE GENOMIC DNA]</scope>
    <source>
        <strain evidence="5 6">FJAT-18043</strain>
    </source>
</reference>
<protein>
    <submittedName>
        <fullName evidence="5">ABC transporter ATP-binding protein</fullName>
    </submittedName>
</protein>
<sequence length="248" mass="28136">MTLVLKNVSYTFTNKGNQHNKVISELSMQVNRGEFVSLIGKSGTGKSTILKLVTGLLKQDEGEISINGKSISLGDVGYMPQRDLLLPWRSIIDNIIIAAEFRKDLQITREEARNWLNHVGLIEYENALPKQLSGGMRQRAAFLRALLTGKDLLLLDEPFGALDAFTKREMQAWLLSIWQELNKTVLFITHDLEEACLLSDRIILLHPDKKIEEINVDLPRPRFPDLLHSTELAGLRHELEKKIANETD</sequence>
<proteinExistence type="predicted"/>
<evidence type="ECO:0000313" key="5">
    <source>
        <dbReference type="EMBL" id="KQL19535.1"/>
    </source>
</evidence>
<feature type="domain" description="ABC transporter" evidence="4">
    <location>
        <begin position="3"/>
        <end position="232"/>
    </location>
</feature>
<dbReference type="InterPro" id="IPR003439">
    <property type="entry name" value="ABC_transporter-like_ATP-bd"/>
</dbReference>
<dbReference type="Gene3D" id="3.40.50.300">
    <property type="entry name" value="P-loop containing nucleotide triphosphate hydrolases"/>
    <property type="match status" value="1"/>
</dbReference>
<dbReference type="PROSITE" id="PS50893">
    <property type="entry name" value="ABC_TRANSPORTER_2"/>
    <property type="match status" value="1"/>
</dbReference>
<keyword evidence="6" id="KW-1185">Reference proteome</keyword>
<accession>A0A0Q3VHA2</accession>
<dbReference type="PANTHER" id="PTHR42788:SF2">
    <property type="entry name" value="ABC TRANSPORTER ATP-BINDING PROTEIN"/>
    <property type="match status" value="1"/>
</dbReference>
<dbReference type="Proteomes" id="UP000050996">
    <property type="component" value="Unassembled WGS sequence"/>
</dbReference>
<dbReference type="PANTHER" id="PTHR42788">
    <property type="entry name" value="TAURINE IMPORT ATP-BINDING PROTEIN-RELATED"/>
    <property type="match status" value="1"/>
</dbReference>
<evidence type="ECO:0000313" key="6">
    <source>
        <dbReference type="Proteomes" id="UP000050996"/>
    </source>
</evidence>
<dbReference type="GO" id="GO:0016887">
    <property type="term" value="F:ATP hydrolysis activity"/>
    <property type="evidence" value="ECO:0007669"/>
    <property type="project" value="InterPro"/>
</dbReference>
<dbReference type="PATRIC" id="fig|1637975.4.peg.2631"/>
<dbReference type="InterPro" id="IPR050166">
    <property type="entry name" value="ABC_transporter_ATP-bind"/>
</dbReference>
<name>A0A0Q3VHA2_9BACI</name>
<keyword evidence="3 5" id="KW-0067">ATP-binding</keyword>
<dbReference type="GO" id="GO:0005524">
    <property type="term" value="F:ATP binding"/>
    <property type="evidence" value="ECO:0007669"/>
    <property type="project" value="UniProtKB-KW"/>
</dbReference>
<dbReference type="RefSeq" id="WP_053476072.1">
    <property type="nucleotide sequence ID" value="NZ_CP041305.1"/>
</dbReference>
<evidence type="ECO:0000259" key="4">
    <source>
        <dbReference type="PROSITE" id="PS50893"/>
    </source>
</evidence>
<evidence type="ECO:0000256" key="1">
    <source>
        <dbReference type="ARBA" id="ARBA00022448"/>
    </source>
</evidence>
<evidence type="ECO:0000256" key="3">
    <source>
        <dbReference type="ARBA" id="ARBA00022840"/>
    </source>
</evidence>
<dbReference type="EMBL" id="LJIX01000006">
    <property type="protein sequence ID" value="KQL19535.1"/>
    <property type="molecule type" value="Genomic_DNA"/>
</dbReference>
<organism evidence="5 6">
    <name type="scientific">Cytobacillus solani</name>
    <dbReference type="NCBI Taxonomy" id="1637975"/>
    <lineage>
        <taxon>Bacteria</taxon>
        <taxon>Bacillati</taxon>
        <taxon>Bacillota</taxon>
        <taxon>Bacilli</taxon>
        <taxon>Bacillales</taxon>
        <taxon>Bacillaceae</taxon>
        <taxon>Cytobacillus</taxon>
    </lineage>
</organism>
<gene>
    <name evidence="5" type="ORF">AN957_13850</name>
</gene>
<dbReference type="PROSITE" id="PS00211">
    <property type="entry name" value="ABC_TRANSPORTER_1"/>
    <property type="match status" value="1"/>
</dbReference>
<dbReference type="AlphaFoldDB" id="A0A0Q3VHA2"/>
<dbReference type="SUPFAM" id="SSF52540">
    <property type="entry name" value="P-loop containing nucleoside triphosphate hydrolases"/>
    <property type="match status" value="1"/>
</dbReference>
<comment type="caution">
    <text evidence="5">The sequence shown here is derived from an EMBL/GenBank/DDBJ whole genome shotgun (WGS) entry which is preliminary data.</text>
</comment>
<keyword evidence="1" id="KW-0813">Transport</keyword>
<dbReference type="STRING" id="1637975.AN957_13850"/>
<keyword evidence="2" id="KW-0547">Nucleotide-binding</keyword>
<evidence type="ECO:0000256" key="2">
    <source>
        <dbReference type="ARBA" id="ARBA00022741"/>
    </source>
</evidence>
<dbReference type="InterPro" id="IPR017871">
    <property type="entry name" value="ABC_transporter-like_CS"/>
</dbReference>
<dbReference type="SMART" id="SM00382">
    <property type="entry name" value="AAA"/>
    <property type="match status" value="1"/>
</dbReference>
<dbReference type="InterPro" id="IPR027417">
    <property type="entry name" value="P-loop_NTPase"/>
</dbReference>